<evidence type="ECO:0000313" key="2">
    <source>
        <dbReference type="EMBL" id="MBK0380050.1"/>
    </source>
</evidence>
<proteinExistence type="predicted"/>
<keyword evidence="3" id="KW-1185">Reference proteome</keyword>
<dbReference type="PANTHER" id="PTHR37292">
    <property type="entry name" value="VNG6097C"/>
    <property type="match status" value="1"/>
</dbReference>
<protein>
    <submittedName>
        <fullName evidence="2">DUF262 domain-containing protein</fullName>
    </submittedName>
</protein>
<name>A0A934UNG2_9SPHI</name>
<dbReference type="EMBL" id="JAEHFW010000002">
    <property type="protein sequence ID" value="MBK0380050.1"/>
    <property type="molecule type" value="Genomic_DNA"/>
</dbReference>
<organism evidence="2 3">
    <name type="scientific">Mucilaginibacter segetis</name>
    <dbReference type="NCBI Taxonomy" id="2793071"/>
    <lineage>
        <taxon>Bacteria</taxon>
        <taxon>Pseudomonadati</taxon>
        <taxon>Bacteroidota</taxon>
        <taxon>Sphingobacteriia</taxon>
        <taxon>Sphingobacteriales</taxon>
        <taxon>Sphingobacteriaceae</taxon>
        <taxon>Mucilaginibacter</taxon>
    </lineage>
</organism>
<evidence type="ECO:0000259" key="1">
    <source>
        <dbReference type="Pfam" id="PF03235"/>
    </source>
</evidence>
<comment type="caution">
    <text evidence="2">The sequence shown here is derived from an EMBL/GenBank/DDBJ whole genome shotgun (WGS) entry which is preliminary data.</text>
</comment>
<gene>
    <name evidence="2" type="ORF">I5M19_12070</name>
</gene>
<dbReference type="PANTHER" id="PTHR37292:SF2">
    <property type="entry name" value="DUF262 DOMAIN-CONTAINING PROTEIN"/>
    <property type="match status" value="1"/>
</dbReference>
<reference evidence="2" key="1">
    <citation type="submission" date="2020-12" db="EMBL/GenBank/DDBJ databases">
        <title>Bacterial novel species Mucilaginibacter sp. SD-g isolated from soil.</title>
        <authorList>
            <person name="Jung H.-Y."/>
        </authorList>
    </citation>
    <scope>NUCLEOTIDE SEQUENCE</scope>
    <source>
        <strain evidence="2">SD-g</strain>
    </source>
</reference>
<dbReference type="Pfam" id="PF03235">
    <property type="entry name" value="GmrSD_N"/>
    <property type="match status" value="1"/>
</dbReference>
<sequence>MNKKSVFSLQEIAGWQESNQVALPTVQRGFVWKPSQIENLWDSLLRGYPVGAFVLSPNLKSDKFEILDGQQRATSICLGFGNKTFRGSENKIKVYVDLEKPKGEDNRKYIFRVITKSHPWGYRRTDNSKTLTAENIRKAMVLYDIDDYLEADLDDFYPFDASFPIPFDYFINSASIDELIYSIENWKNYETILNRCIKKDIPELSSQDAIKKRISEIYTAVKIMLNFETGQHVPALYLDFTKFRQTLNPDEFYENLEEPEIPEDLSEETEENEDSDEIENLFIRLNAGGTPLRGEELNYSILKAHIPSKLQNQIEQACQKLFKPARFITIAYRLFQNHSSDDQRDARTMRIKPKQFQKTVDGKKREFEKFLINLFNDQSYSGKTLLDYIQHLLKYDKHTNPHGLPYLITSKISDEAPEIMFMLLYRIMLSKDRFNLNDRSHKKMIGMLTLFMWFGKGDRLKDHSKLLSYIWEDVKTLPCDAFWGHLTVNSALTDEVLTPFPTYDGKYDRNSLSQLRKFKNGNIIEQFGQKTKYKLFLIKMIYTRDLLLYAQRDFLSSFFNDKQYQLDDTNVPFDWDHISPQKYILRKWGIKEPIKQWYNTNGNFRAWPYALNRMDQDDTPANKLNPLKTNKSNWEAFIEKNKTLIPSEKHLSKVLLNWSFCSQQWANCSSSDMKRDWEGTFSLIIDRNLKICKEWYDELCIEDLNPKNH</sequence>
<dbReference type="Proteomes" id="UP000613193">
    <property type="component" value="Unassembled WGS sequence"/>
</dbReference>
<evidence type="ECO:0000313" key="3">
    <source>
        <dbReference type="Proteomes" id="UP000613193"/>
    </source>
</evidence>
<dbReference type="AlphaFoldDB" id="A0A934UNG2"/>
<dbReference type="RefSeq" id="WP_200066582.1">
    <property type="nucleotide sequence ID" value="NZ_JAEHFW010000002.1"/>
</dbReference>
<dbReference type="InterPro" id="IPR004919">
    <property type="entry name" value="GmrSD_N"/>
</dbReference>
<feature type="domain" description="GmrSD restriction endonucleases N-terminal" evidence="1">
    <location>
        <begin position="19"/>
        <end position="297"/>
    </location>
</feature>
<accession>A0A934UNG2</accession>